<keyword evidence="8" id="KW-0456">Lyase</keyword>
<evidence type="ECO:0000256" key="2">
    <source>
        <dbReference type="ARBA" id="ARBA00004979"/>
    </source>
</evidence>
<comment type="pathway">
    <text evidence="2">Amino-acid biosynthesis; L-threonine biosynthesis; L-threonine from L-aspartate: step 5/5.</text>
</comment>
<evidence type="ECO:0000256" key="8">
    <source>
        <dbReference type="ARBA" id="ARBA00023239"/>
    </source>
</evidence>
<dbReference type="InterPro" id="IPR051166">
    <property type="entry name" value="Threonine_Synthase"/>
</dbReference>
<dbReference type="CDD" id="cd01560">
    <property type="entry name" value="Thr-synth_2"/>
    <property type="match status" value="1"/>
</dbReference>
<evidence type="ECO:0000313" key="13">
    <source>
        <dbReference type="Proteomes" id="UP000030745"/>
    </source>
</evidence>
<dbReference type="PANTHER" id="PTHR42690">
    <property type="entry name" value="THREONINE SYNTHASE FAMILY MEMBER"/>
    <property type="match status" value="1"/>
</dbReference>
<evidence type="ECO:0000313" key="12">
    <source>
        <dbReference type="EMBL" id="KDO29729.1"/>
    </source>
</evidence>
<dbReference type="FunFam" id="3.40.50.1100:FF:000024">
    <property type="entry name" value="Probable threonine synthase"/>
    <property type="match status" value="1"/>
</dbReference>
<evidence type="ECO:0000256" key="5">
    <source>
        <dbReference type="ARBA" id="ARBA00022605"/>
    </source>
</evidence>
<dbReference type="Proteomes" id="UP000030745">
    <property type="component" value="Unassembled WGS sequence"/>
</dbReference>
<feature type="domain" description="Tryptophan synthase beta chain-like PALP" evidence="10">
    <location>
        <begin position="104"/>
        <end position="341"/>
    </location>
</feature>
<evidence type="ECO:0000256" key="7">
    <source>
        <dbReference type="ARBA" id="ARBA00022898"/>
    </source>
</evidence>
<dbReference type="GO" id="GO:0030170">
    <property type="term" value="F:pyridoxal phosphate binding"/>
    <property type="evidence" value="ECO:0007669"/>
    <property type="project" value="InterPro"/>
</dbReference>
<dbReference type="EMBL" id="KK583204">
    <property type="protein sequence ID" value="KDO29729.1"/>
    <property type="molecule type" value="Genomic_DNA"/>
</dbReference>
<dbReference type="Pfam" id="PF00291">
    <property type="entry name" value="PALP"/>
    <property type="match status" value="1"/>
</dbReference>
<dbReference type="STRING" id="695850.A0A067CG78"/>
<dbReference type="EC" id="4.2.3.1" evidence="4"/>
<dbReference type="GO" id="GO:0004795">
    <property type="term" value="F:threonine synthase activity"/>
    <property type="evidence" value="ECO:0007669"/>
    <property type="project" value="UniProtKB-EC"/>
</dbReference>
<dbReference type="OMA" id="NFERYLY"/>
<dbReference type="AlphaFoldDB" id="A0A067CG78"/>
<dbReference type="Pfam" id="PF14821">
    <property type="entry name" value="Thr_synth_N"/>
    <property type="match status" value="1"/>
</dbReference>
<dbReference type="Gene3D" id="3.40.50.1100">
    <property type="match status" value="2"/>
</dbReference>
<evidence type="ECO:0000256" key="1">
    <source>
        <dbReference type="ARBA" id="ARBA00001933"/>
    </source>
</evidence>
<dbReference type="Gene3D" id="3.90.1380.10">
    <property type="entry name" value="Threonine synthase, N-terminal domain"/>
    <property type="match status" value="1"/>
</dbReference>
<feature type="domain" description="Threonine synthase N-terminal" evidence="11">
    <location>
        <begin position="3"/>
        <end position="82"/>
    </location>
</feature>
<dbReference type="Pfam" id="PF24857">
    <property type="entry name" value="THR4_C"/>
    <property type="match status" value="1"/>
</dbReference>
<dbReference type="GO" id="GO:0009088">
    <property type="term" value="P:threonine biosynthetic process"/>
    <property type="evidence" value="ECO:0007669"/>
    <property type="project" value="UniProtKB-UniPathway"/>
</dbReference>
<reference evidence="12 13" key="1">
    <citation type="journal article" date="2013" name="PLoS Genet.">
        <title>Distinctive expansion of potential virulence genes in the genome of the oomycete fish pathogen Saprolegnia parasitica.</title>
        <authorList>
            <person name="Jiang R.H."/>
            <person name="de Bruijn I."/>
            <person name="Haas B.J."/>
            <person name="Belmonte R."/>
            <person name="Lobach L."/>
            <person name="Christie J."/>
            <person name="van den Ackerveken G."/>
            <person name="Bottin A."/>
            <person name="Bulone V."/>
            <person name="Diaz-Moreno S.M."/>
            <person name="Dumas B."/>
            <person name="Fan L."/>
            <person name="Gaulin E."/>
            <person name="Govers F."/>
            <person name="Grenville-Briggs L.J."/>
            <person name="Horner N.R."/>
            <person name="Levin J.Z."/>
            <person name="Mammella M."/>
            <person name="Meijer H.J."/>
            <person name="Morris P."/>
            <person name="Nusbaum C."/>
            <person name="Oome S."/>
            <person name="Phillips A.J."/>
            <person name="van Rooyen D."/>
            <person name="Rzeszutek E."/>
            <person name="Saraiva M."/>
            <person name="Secombes C.J."/>
            <person name="Seidl M.F."/>
            <person name="Snel B."/>
            <person name="Stassen J.H."/>
            <person name="Sykes S."/>
            <person name="Tripathy S."/>
            <person name="van den Berg H."/>
            <person name="Vega-Arreguin J.C."/>
            <person name="Wawra S."/>
            <person name="Young S.K."/>
            <person name="Zeng Q."/>
            <person name="Dieguez-Uribeondo J."/>
            <person name="Russ C."/>
            <person name="Tyler B.M."/>
            <person name="van West P."/>
        </authorList>
    </citation>
    <scope>NUCLEOTIDE SEQUENCE [LARGE SCALE GENOMIC DNA]</scope>
    <source>
        <strain evidence="12 13">CBS 223.65</strain>
    </source>
</reference>
<keyword evidence="6" id="KW-0791">Threonine biosynthesis</keyword>
<evidence type="ECO:0000259" key="11">
    <source>
        <dbReference type="Pfam" id="PF14821"/>
    </source>
</evidence>
<gene>
    <name evidence="12" type="ORF">SPRG_04846</name>
</gene>
<feature type="modified residue" description="N6-(pyridoxal phosphate)lysine" evidence="9">
    <location>
        <position position="118"/>
    </location>
</feature>
<proteinExistence type="inferred from homology"/>
<evidence type="ECO:0000256" key="4">
    <source>
        <dbReference type="ARBA" id="ARBA00013028"/>
    </source>
</evidence>
<comment type="cofactor">
    <cofactor evidence="1 9">
        <name>pyridoxal 5'-phosphate</name>
        <dbReference type="ChEBI" id="CHEBI:597326"/>
    </cofactor>
</comment>
<evidence type="ECO:0000256" key="9">
    <source>
        <dbReference type="PIRSR" id="PIRSR604450-51"/>
    </source>
</evidence>
<dbReference type="UniPathway" id="UPA00050">
    <property type="reaction ID" value="UER00065"/>
</dbReference>
<evidence type="ECO:0000256" key="3">
    <source>
        <dbReference type="ARBA" id="ARBA00005517"/>
    </source>
</evidence>
<evidence type="ECO:0000256" key="6">
    <source>
        <dbReference type="ARBA" id="ARBA00022697"/>
    </source>
</evidence>
<dbReference type="OrthoDB" id="5203861at2759"/>
<dbReference type="InterPro" id="IPR001926">
    <property type="entry name" value="TrpB-like_PALP"/>
</dbReference>
<dbReference type="SUPFAM" id="SSF53686">
    <property type="entry name" value="Tryptophan synthase beta subunit-like PLP-dependent enzymes"/>
    <property type="match status" value="1"/>
</dbReference>
<dbReference type="PROSITE" id="PS00165">
    <property type="entry name" value="DEHYDRATASE_SER_THR"/>
    <property type="match status" value="1"/>
</dbReference>
<keyword evidence="7 9" id="KW-0663">Pyridoxal phosphate</keyword>
<name>A0A067CG78_SAPPC</name>
<dbReference type="PANTHER" id="PTHR42690:SF1">
    <property type="entry name" value="THREONINE SYNTHASE-LIKE 2"/>
    <property type="match status" value="1"/>
</dbReference>
<dbReference type="FunFam" id="3.90.1380.10:FF:000003">
    <property type="entry name" value="THR4p Threonine synthase"/>
    <property type="match status" value="1"/>
</dbReference>
<keyword evidence="5" id="KW-0028">Amino-acid biosynthesis</keyword>
<dbReference type="InterPro" id="IPR037158">
    <property type="entry name" value="Thr_synth_N_sf"/>
</dbReference>
<organism evidence="12 13">
    <name type="scientific">Saprolegnia parasitica (strain CBS 223.65)</name>
    <dbReference type="NCBI Taxonomy" id="695850"/>
    <lineage>
        <taxon>Eukaryota</taxon>
        <taxon>Sar</taxon>
        <taxon>Stramenopiles</taxon>
        <taxon>Oomycota</taxon>
        <taxon>Saprolegniomycetes</taxon>
        <taxon>Saprolegniales</taxon>
        <taxon>Saprolegniaceae</taxon>
        <taxon>Saprolegnia</taxon>
    </lineage>
</organism>
<accession>A0A067CG78</accession>
<dbReference type="InterPro" id="IPR000634">
    <property type="entry name" value="Ser/Thr_deHydtase_PyrdxlP-BS"/>
</dbReference>
<dbReference type="VEuPathDB" id="FungiDB:SPRG_04846"/>
<dbReference type="NCBIfam" id="TIGR00260">
    <property type="entry name" value="thrC"/>
    <property type="match status" value="1"/>
</dbReference>
<dbReference type="RefSeq" id="XP_012199378.1">
    <property type="nucleotide sequence ID" value="XM_012343988.1"/>
</dbReference>
<sequence length="529" mass="58021">MTKYQSTRGGVRGFSFEEAVLSGLAADRGLFVPESIPQLPEGALEAWAKLSYEELAVEVMSLFIDDAEIPRADLTELVAKAYTCSETNFRDPTIAPIVQVKDQLYMLELFHGPTFAFKDVALQFLGHLFEYFLERKNRNETSGKTHRITVVGATSGDTGSAAIYGLRNKKNVEVFIMYPHGRVSAIQEQQMACILDENIHNLAVKGTFDDCQAIVKDCFADAEFKAAYSLGAVNSINWARILAQIVYYFYAYFRLSPEAQKKVAFSVPTGNFGDILAGFYAMKLGLPMQKLIVATNDNDILHRFFSTGAYHRSGVSHTISPSMDICVSSNFERYLFSLCGDDAAVLHQWMSTFEATGKLTVEGPLLAKAKHEMASYSVLEPEVLQTIQTYHDAHNYVLDPHSAIGVAAGDAYLRDMADPDVTVVVLATAHYGKFMPTVQSAFSTPVALPQHPILKALESLPQKSRVTENSVAAVQALVRETVPLAKKRMPCCVFGAASYLLPESNALKAALVIAVGAVAVVALQRSTKH</sequence>
<keyword evidence="13" id="KW-1185">Reference proteome</keyword>
<dbReference type="InterPro" id="IPR004450">
    <property type="entry name" value="Thr_synthase-like"/>
</dbReference>
<comment type="similarity">
    <text evidence="3">Belongs to the threonine synthase family.</text>
</comment>
<dbReference type="KEGG" id="spar:SPRG_04846"/>
<dbReference type="InterPro" id="IPR036052">
    <property type="entry name" value="TrpB-like_PALP_sf"/>
</dbReference>
<dbReference type="InterPro" id="IPR029144">
    <property type="entry name" value="Thr_synth_N"/>
</dbReference>
<dbReference type="GeneID" id="24127265"/>
<evidence type="ECO:0000259" key="10">
    <source>
        <dbReference type="Pfam" id="PF00291"/>
    </source>
</evidence>
<protein>
    <recommendedName>
        <fullName evidence="4">threonine synthase</fullName>
        <ecNumber evidence="4">4.2.3.1</ecNumber>
    </recommendedName>
</protein>